<dbReference type="PIRSF" id="PIRSF000239">
    <property type="entry name" value="AHPC"/>
    <property type="match status" value="1"/>
</dbReference>
<dbReference type="PANTHER" id="PTHR42801">
    <property type="entry name" value="THIOREDOXIN-DEPENDENT PEROXIDE REDUCTASE"/>
    <property type="match status" value="1"/>
</dbReference>
<dbReference type="Pfam" id="PF00578">
    <property type="entry name" value="AhpC-TSA"/>
    <property type="match status" value="1"/>
</dbReference>
<dbReference type="InterPro" id="IPR013766">
    <property type="entry name" value="Thioredoxin_domain"/>
</dbReference>
<gene>
    <name evidence="15" type="ordered locus">Spico_1286</name>
</gene>
<evidence type="ECO:0000256" key="3">
    <source>
        <dbReference type="ARBA" id="ARBA00013017"/>
    </source>
</evidence>
<dbReference type="RefSeq" id="WP_013739889.1">
    <property type="nucleotide sequence ID" value="NC_015436.1"/>
</dbReference>
<name>F4GM19_PARC1</name>
<organism evidence="15 16">
    <name type="scientific">Parasphaerochaeta coccoides (strain ATCC BAA-1237 / DSM 17374 / SPN1)</name>
    <name type="common">Sphaerochaeta coccoides</name>
    <dbReference type="NCBI Taxonomy" id="760011"/>
    <lineage>
        <taxon>Bacteria</taxon>
        <taxon>Pseudomonadati</taxon>
        <taxon>Spirochaetota</taxon>
        <taxon>Spirochaetia</taxon>
        <taxon>Spirochaetales</taxon>
        <taxon>Sphaerochaetaceae</taxon>
        <taxon>Parasphaerochaeta</taxon>
    </lineage>
</organism>
<comment type="similarity">
    <text evidence="10">Belongs to the peroxiredoxin family. BCP/PrxQ subfamily.</text>
</comment>
<evidence type="ECO:0000256" key="13">
    <source>
        <dbReference type="PIRSR" id="PIRSR000239-1"/>
    </source>
</evidence>
<keyword evidence="6" id="KW-0560">Oxidoreductase</keyword>
<dbReference type="InterPro" id="IPR050924">
    <property type="entry name" value="Peroxiredoxin_BCP/PrxQ"/>
</dbReference>
<dbReference type="PROSITE" id="PS51352">
    <property type="entry name" value="THIOREDOXIN_2"/>
    <property type="match status" value="1"/>
</dbReference>
<dbReference type="PANTHER" id="PTHR42801:SF4">
    <property type="entry name" value="AHPC_TSA FAMILY PROTEIN"/>
    <property type="match status" value="1"/>
</dbReference>
<dbReference type="HOGENOM" id="CLU_042529_14_1_12"/>
<dbReference type="AlphaFoldDB" id="F4GM19"/>
<evidence type="ECO:0000256" key="6">
    <source>
        <dbReference type="ARBA" id="ARBA00023002"/>
    </source>
</evidence>
<keyword evidence="5" id="KW-0049">Antioxidant</keyword>
<evidence type="ECO:0000256" key="12">
    <source>
        <dbReference type="ARBA" id="ARBA00049091"/>
    </source>
</evidence>
<dbReference type="eggNOG" id="COG1225">
    <property type="taxonomic scope" value="Bacteria"/>
</dbReference>
<evidence type="ECO:0000256" key="10">
    <source>
        <dbReference type="ARBA" id="ARBA00038489"/>
    </source>
</evidence>
<feature type="active site" description="Cysteine sulfenic acid (-SOH) intermediate; for peroxidase activity" evidence="13">
    <location>
        <position position="46"/>
    </location>
</feature>
<evidence type="ECO:0000256" key="2">
    <source>
        <dbReference type="ARBA" id="ARBA00011245"/>
    </source>
</evidence>
<reference evidence="15 16" key="2">
    <citation type="journal article" date="2012" name="Stand. Genomic Sci.">
        <title>Complete genome sequence of the termite hindgut bacterium Spirochaeta coccoides type strain (SPN1(T)), reclassification in the genus Sphaerochaeta as Sphaerochaeta coccoides comb. nov. and emendations of the family Spirochaetaceae and the genus Sphaerochaeta.</title>
        <authorList>
            <person name="Abt B."/>
            <person name="Han C."/>
            <person name="Scheuner C."/>
            <person name="Lu M."/>
            <person name="Lapidus A."/>
            <person name="Nolan M."/>
            <person name="Lucas S."/>
            <person name="Hammon N."/>
            <person name="Deshpande S."/>
            <person name="Cheng J.F."/>
            <person name="Tapia R."/>
            <person name="Goodwin L.A."/>
            <person name="Pitluck S."/>
            <person name="Liolios K."/>
            <person name="Pagani I."/>
            <person name="Ivanova N."/>
            <person name="Mavromatis K."/>
            <person name="Mikhailova N."/>
            <person name="Huntemann M."/>
            <person name="Pati A."/>
            <person name="Chen A."/>
            <person name="Palaniappan K."/>
            <person name="Land M."/>
            <person name="Hauser L."/>
            <person name="Brambilla E.M."/>
            <person name="Rohde M."/>
            <person name="Spring S."/>
            <person name="Gronow S."/>
            <person name="Goker M."/>
            <person name="Woyke T."/>
            <person name="Bristow J."/>
            <person name="Eisen J.A."/>
            <person name="Markowitz V."/>
            <person name="Hugenholtz P."/>
            <person name="Kyrpides N.C."/>
            <person name="Klenk H.P."/>
            <person name="Detter J.C."/>
        </authorList>
    </citation>
    <scope>NUCLEOTIDE SEQUENCE [LARGE SCALE GENOMIC DNA]</scope>
    <source>
        <strain evidence="16">ATCC BAA-1237 / DSM 17374 / SPN1</strain>
    </source>
</reference>
<keyword evidence="7" id="KW-1015">Disulfide bond</keyword>
<proteinExistence type="inferred from homology"/>
<evidence type="ECO:0000256" key="9">
    <source>
        <dbReference type="ARBA" id="ARBA00032824"/>
    </source>
</evidence>
<reference evidence="16" key="1">
    <citation type="submission" date="2011-04" db="EMBL/GenBank/DDBJ databases">
        <title>The complete genome of Spirochaeta coccoides DSM 17374.</title>
        <authorList>
            <person name="Lucas S."/>
            <person name="Copeland A."/>
            <person name="Lapidus A."/>
            <person name="Bruce D."/>
            <person name="Goodwin L."/>
            <person name="Pitluck S."/>
            <person name="Peters L."/>
            <person name="Kyrpides N."/>
            <person name="Mavromatis K."/>
            <person name="Pagani I."/>
            <person name="Ivanova N."/>
            <person name="Ovchinnikova G."/>
            <person name="Lu M."/>
            <person name="Detter J.C."/>
            <person name="Tapia R."/>
            <person name="Han C."/>
            <person name="Land M."/>
            <person name="Hauser L."/>
            <person name="Markowitz V."/>
            <person name="Cheng J.-F."/>
            <person name="Hugenholtz P."/>
            <person name="Woyke T."/>
            <person name="Wu D."/>
            <person name="Spring S."/>
            <person name="Schroeder M."/>
            <person name="Brambilla E."/>
            <person name="Klenk H.-P."/>
            <person name="Eisen J.A."/>
        </authorList>
    </citation>
    <scope>NUCLEOTIDE SEQUENCE [LARGE SCALE GENOMIC DNA]</scope>
    <source>
        <strain evidence="16">ATCC BAA-1237 / DSM 17374 / SPN1</strain>
    </source>
</reference>
<dbReference type="GO" id="GO:0005737">
    <property type="term" value="C:cytoplasm"/>
    <property type="evidence" value="ECO:0007669"/>
    <property type="project" value="TreeGrafter"/>
</dbReference>
<protein>
    <recommendedName>
        <fullName evidence="3">thioredoxin-dependent peroxiredoxin</fullName>
        <ecNumber evidence="3">1.11.1.24</ecNumber>
    </recommendedName>
    <alternativeName>
        <fullName evidence="9">Thioredoxin peroxidase</fullName>
    </alternativeName>
    <alternativeName>
        <fullName evidence="11">Thioredoxin-dependent peroxiredoxin Bcp</fullName>
    </alternativeName>
</protein>
<evidence type="ECO:0000256" key="4">
    <source>
        <dbReference type="ARBA" id="ARBA00022559"/>
    </source>
</evidence>
<dbReference type="OrthoDB" id="9812811at2"/>
<evidence type="ECO:0000256" key="7">
    <source>
        <dbReference type="ARBA" id="ARBA00023157"/>
    </source>
</evidence>
<comment type="catalytic activity">
    <reaction evidence="12">
        <text>a hydroperoxide + [thioredoxin]-dithiol = an alcohol + [thioredoxin]-disulfide + H2O</text>
        <dbReference type="Rhea" id="RHEA:62620"/>
        <dbReference type="Rhea" id="RHEA-COMP:10698"/>
        <dbReference type="Rhea" id="RHEA-COMP:10700"/>
        <dbReference type="ChEBI" id="CHEBI:15377"/>
        <dbReference type="ChEBI" id="CHEBI:29950"/>
        <dbReference type="ChEBI" id="CHEBI:30879"/>
        <dbReference type="ChEBI" id="CHEBI:35924"/>
        <dbReference type="ChEBI" id="CHEBI:50058"/>
        <dbReference type="EC" id="1.11.1.24"/>
    </reaction>
</comment>
<dbReference type="Gene3D" id="3.40.30.10">
    <property type="entry name" value="Glutaredoxin"/>
    <property type="match status" value="1"/>
</dbReference>
<comment type="function">
    <text evidence="1">Thiol-specific peroxidase that catalyzes the reduction of hydrogen peroxide and organic hydroperoxides to water and alcohols, respectively. Plays a role in cell protection against oxidative stress by detoxifying peroxides and as sensor of hydrogen peroxide-mediated signaling events.</text>
</comment>
<evidence type="ECO:0000256" key="8">
    <source>
        <dbReference type="ARBA" id="ARBA00023284"/>
    </source>
</evidence>
<keyword evidence="4" id="KW-0575">Peroxidase</keyword>
<accession>F4GM19</accession>
<dbReference type="InterPro" id="IPR024706">
    <property type="entry name" value="Peroxiredoxin_AhpC-typ"/>
</dbReference>
<dbReference type="SUPFAM" id="SSF52833">
    <property type="entry name" value="Thioredoxin-like"/>
    <property type="match status" value="1"/>
</dbReference>
<evidence type="ECO:0000313" key="16">
    <source>
        <dbReference type="Proteomes" id="UP000007939"/>
    </source>
</evidence>
<evidence type="ECO:0000256" key="5">
    <source>
        <dbReference type="ARBA" id="ARBA00022862"/>
    </source>
</evidence>
<evidence type="ECO:0000259" key="14">
    <source>
        <dbReference type="PROSITE" id="PS51352"/>
    </source>
</evidence>
<evidence type="ECO:0000256" key="1">
    <source>
        <dbReference type="ARBA" id="ARBA00003330"/>
    </source>
</evidence>
<dbReference type="InterPro" id="IPR036249">
    <property type="entry name" value="Thioredoxin-like_sf"/>
</dbReference>
<dbReference type="GO" id="GO:0008379">
    <property type="term" value="F:thioredoxin peroxidase activity"/>
    <property type="evidence" value="ECO:0007669"/>
    <property type="project" value="TreeGrafter"/>
</dbReference>
<comment type="subunit">
    <text evidence="2">Monomer.</text>
</comment>
<dbReference type="EC" id="1.11.1.24" evidence="3"/>
<dbReference type="GO" id="GO:0045454">
    <property type="term" value="P:cell redox homeostasis"/>
    <property type="evidence" value="ECO:0007669"/>
    <property type="project" value="TreeGrafter"/>
</dbReference>
<keyword evidence="8" id="KW-0676">Redox-active center</keyword>
<dbReference type="FunFam" id="3.40.30.10:FF:000007">
    <property type="entry name" value="Thioredoxin-dependent thiol peroxidase"/>
    <property type="match status" value="1"/>
</dbReference>
<evidence type="ECO:0000313" key="15">
    <source>
        <dbReference type="EMBL" id="AEC02494.1"/>
    </source>
</evidence>
<evidence type="ECO:0000256" key="11">
    <source>
        <dbReference type="ARBA" id="ARBA00042639"/>
    </source>
</evidence>
<dbReference type="InterPro" id="IPR000866">
    <property type="entry name" value="AhpC/TSA"/>
</dbReference>
<dbReference type="EMBL" id="CP002659">
    <property type="protein sequence ID" value="AEC02494.1"/>
    <property type="molecule type" value="Genomic_DNA"/>
</dbReference>
<dbReference type="CDD" id="cd03017">
    <property type="entry name" value="PRX_BCP"/>
    <property type="match status" value="1"/>
</dbReference>
<dbReference type="GO" id="GO:0034599">
    <property type="term" value="P:cellular response to oxidative stress"/>
    <property type="evidence" value="ECO:0007669"/>
    <property type="project" value="TreeGrafter"/>
</dbReference>
<dbReference type="Proteomes" id="UP000007939">
    <property type="component" value="Chromosome"/>
</dbReference>
<keyword evidence="16" id="KW-1185">Reference proteome</keyword>
<feature type="domain" description="Thioredoxin" evidence="14">
    <location>
        <begin position="2"/>
        <end position="157"/>
    </location>
</feature>
<dbReference type="KEGG" id="scc:Spico_1286"/>
<sequence>MLDAGMRAPAFSLQDDAGQLVTLDDLLAYDANIVLYAYPRDNTPGCTKEACSFRDNFHRLRALGAVVVGVSPDIPEKHASFKKAHELPFILLGDPEKKLLTALGAWGEKILYGKKSMGVIRSTFIIDRSGTIVKVWKKVTPADHGAHVAEFLEKRSLA</sequence>
<dbReference type="STRING" id="760011.Spico_1286"/>